<feature type="region of interest" description="Disordered" evidence="1">
    <location>
        <begin position="145"/>
        <end position="175"/>
    </location>
</feature>
<dbReference type="STRING" id="77586.A0A0D9XQ72"/>
<name>A0A0D9XQ72_9ORYZ</name>
<dbReference type="EnsemblPlants" id="LPERR11G05660.1">
    <property type="protein sequence ID" value="LPERR11G05660.1"/>
    <property type="gene ID" value="LPERR11G05660"/>
</dbReference>
<dbReference type="Gramene" id="LPERR11G05660.1">
    <property type="protein sequence ID" value="LPERR11G05660.1"/>
    <property type="gene ID" value="LPERR11G05660"/>
</dbReference>
<dbReference type="PANTHER" id="PTHR37763">
    <property type="entry name" value="EXOSOME COMPLEX EXONUCLEASE"/>
    <property type="match status" value="1"/>
</dbReference>
<reference evidence="3" key="2">
    <citation type="submission" date="2013-12" db="EMBL/GenBank/DDBJ databases">
        <authorList>
            <person name="Yu Y."/>
            <person name="Lee S."/>
            <person name="de Baynast K."/>
            <person name="Wissotski M."/>
            <person name="Liu L."/>
            <person name="Talag J."/>
            <person name="Goicoechea J."/>
            <person name="Angelova A."/>
            <person name="Jetty R."/>
            <person name="Kudrna D."/>
            <person name="Golser W."/>
            <person name="Rivera L."/>
            <person name="Zhang J."/>
            <person name="Wing R."/>
        </authorList>
    </citation>
    <scope>NUCLEOTIDE SEQUENCE</scope>
</reference>
<evidence type="ECO:0000313" key="2">
    <source>
        <dbReference type="EnsemblPlants" id="LPERR11G05660.1"/>
    </source>
</evidence>
<protein>
    <submittedName>
        <fullName evidence="2">Uncharacterized protein</fullName>
    </submittedName>
</protein>
<sequence>MKHAAAFRVLARGGAGRGIHFVPGPASCDDDDDEHAPPPSPRWYRAAYARLLRLAGSPRVADRMAHSLTRVCDVLGVSAQLRKTVRLTICPQVTQHHIWRGALQEVLADLRADIAALHPPSSHMSDQIAAACLRFLSDTADAATTNPLSTSPPSWMRPTPFNKSPSKSPPSPPAKTWQEVLDMFTDLAKSLESDPHLAIHAEKVAAMKEGLYQIRGVVIERGIAFKEARRQDCLVQRKLSKTLGHSSKCLYTLLLFYLYGAVRDIHVHAGKNFSGKGGKNVNVHATVFLIDGDESAVRGGVKRLSCALGVFRFVWEAAHSDNGDHHHASENGKGGMAKKGHGEDAKGLLKLEGHIWGLGVEEKTVTYRGEVFHVHKIQIP</sequence>
<dbReference type="Proteomes" id="UP000032180">
    <property type="component" value="Chromosome 11"/>
</dbReference>
<feature type="region of interest" description="Disordered" evidence="1">
    <location>
        <begin position="321"/>
        <end position="341"/>
    </location>
</feature>
<reference evidence="2 3" key="1">
    <citation type="submission" date="2012-08" db="EMBL/GenBank/DDBJ databases">
        <title>Oryza genome evolution.</title>
        <authorList>
            <person name="Wing R.A."/>
        </authorList>
    </citation>
    <scope>NUCLEOTIDE SEQUENCE</scope>
</reference>
<evidence type="ECO:0000256" key="1">
    <source>
        <dbReference type="SAM" id="MobiDB-lite"/>
    </source>
</evidence>
<organism evidence="2 3">
    <name type="scientific">Leersia perrieri</name>
    <dbReference type="NCBI Taxonomy" id="77586"/>
    <lineage>
        <taxon>Eukaryota</taxon>
        <taxon>Viridiplantae</taxon>
        <taxon>Streptophyta</taxon>
        <taxon>Embryophyta</taxon>
        <taxon>Tracheophyta</taxon>
        <taxon>Spermatophyta</taxon>
        <taxon>Magnoliopsida</taxon>
        <taxon>Liliopsida</taxon>
        <taxon>Poales</taxon>
        <taxon>Poaceae</taxon>
        <taxon>BOP clade</taxon>
        <taxon>Oryzoideae</taxon>
        <taxon>Oryzeae</taxon>
        <taxon>Oryzinae</taxon>
        <taxon>Leersia</taxon>
    </lineage>
</organism>
<dbReference type="AlphaFoldDB" id="A0A0D9XQ72"/>
<feature type="compositionally biased region" description="Basic and acidic residues" evidence="1">
    <location>
        <begin position="321"/>
        <end position="330"/>
    </location>
</feature>
<dbReference type="HOGENOM" id="CLU_030139_0_0_1"/>
<dbReference type="eggNOG" id="ENOG502R15Y">
    <property type="taxonomic scope" value="Eukaryota"/>
</dbReference>
<reference evidence="2" key="3">
    <citation type="submission" date="2015-04" db="UniProtKB">
        <authorList>
            <consortium name="EnsemblPlants"/>
        </authorList>
    </citation>
    <scope>IDENTIFICATION</scope>
</reference>
<proteinExistence type="predicted"/>
<dbReference type="PANTHER" id="PTHR37763:SF1">
    <property type="entry name" value="EXOSOME COMPLEX EXONUCLEASE"/>
    <property type="match status" value="1"/>
</dbReference>
<keyword evidence="3" id="KW-1185">Reference proteome</keyword>
<evidence type="ECO:0000313" key="3">
    <source>
        <dbReference type="Proteomes" id="UP000032180"/>
    </source>
</evidence>
<accession>A0A0D9XQ72</accession>